<feature type="domain" description="Carboxylesterase type B" evidence="8">
    <location>
        <begin position="2195"/>
        <end position="2292"/>
    </location>
</feature>
<evidence type="ECO:0000259" key="8">
    <source>
        <dbReference type="Pfam" id="PF00135"/>
    </source>
</evidence>
<comment type="similarity">
    <text evidence="1">Belongs to the type-B carboxylesterase/lipase family.</text>
</comment>
<keyword evidence="10" id="KW-1185">Reference proteome</keyword>
<reference evidence="9 10" key="1">
    <citation type="submission" date="2024-05" db="EMBL/GenBank/DDBJ databases">
        <title>Culex pipiens pipiens assembly and annotation.</title>
        <authorList>
            <person name="Alout H."/>
            <person name="Durand T."/>
        </authorList>
    </citation>
    <scope>NUCLEOTIDE SEQUENCE [LARGE SCALE GENOMIC DNA]</scope>
    <source>
        <strain evidence="9">HA-2024</strain>
        <tissue evidence="9">Whole body</tissue>
    </source>
</reference>
<evidence type="ECO:0000256" key="5">
    <source>
        <dbReference type="ARBA" id="ARBA00023157"/>
    </source>
</evidence>
<dbReference type="SUPFAM" id="SSF53474">
    <property type="entry name" value="alpha/beta-Hydrolases"/>
    <property type="match status" value="5"/>
</dbReference>
<feature type="domain" description="Carboxylesterase type B" evidence="8">
    <location>
        <begin position="1068"/>
        <end position="1362"/>
    </location>
</feature>
<dbReference type="InterPro" id="IPR002018">
    <property type="entry name" value="CarbesteraseB"/>
</dbReference>
<dbReference type="GO" id="GO:0106435">
    <property type="term" value="F:carboxylesterase activity"/>
    <property type="evidence" value="ECO:0007669"/>
    <property type="project" value="UniProtKB-EC"/>
</dbReference>
<evidence type="ECO:0000313" key="9">
    <source>
        <dbReference type="EMBL" id="KAL1401174.1"/>
    </source>
</evidence>
<keyword evidence="4" id="KW-0378">Hydrolase</keyword>
<dbReference type="PANTHER" id="PTHR43142">
    <property type="entry name" value="CARBOXYLIC ESTER HYDROLASE"/>
    <property type="match status" value="1"/>
</dbReference>
<evidence type="ECO:0000256" key="3">
    <source>
        <dbReference type="ARBA" id="ARBA00022487"/>
    </source>
</evidence>
<evidence type="ECO:0000256" key="6">
    <source>
        <dbReference type="ARBA" id="ARBA00023180"/>
    </source>
</evidence>
<dbReference type="PROSITE" id="PS01173">
    <property type="entry name" value="LIPASE_GDXG_HIS"/>
    <property type="match status" value="2"/>
</dbReference>
<name>A0ABD1DS19_CULPP</name>
<evidence type="ECO:0000256" key="2">
    <source>
        <dbReference type="ARBA" id="ARBA00010515"/>
    </source>
</evidence>
<dbReference type="Proteomes" id="UP001562425">
    <property type="component" value="Unassembled WGS sequence"/>
</dbReference>
<evidence type="ECO:0000313" key="10">
    <source>
        <dbReference type="Proteomes" id="UP001562425"/>
    </source>
</evidence>
<keyword evidence="6" id="KW-0325">Glycoprotein</keyword>
<evidence type="ECO:0000256" key="7">
    <source>
        <dbReference type="ARBA" id="ARBA00039155"/>
    </source>
</evidence>
<dbReference type="FunFam" id="3.40.50.1820:FF:000092">
    <property type="entry name" value="Carboxylic ester hydrolase"/>
    <property type="match status" value="1"/>
</dbReference>
<accession>A0ABD1DS19</accession>
<dbReference type="Gene3D" id="3.40.50.1820">
    <property type="entry name" value="alpha/beta hydrolase"/>
    <property type="match status" value="6"/>
</dbReference>
<dbReference type="InterPro" id="IPR029058">
    <property type="entry name" value="AB_hydrolase_fold"/>
</dbReference>
<evidence type="ECO:0000256" key="4">
    <source>
        <dbReference type="ARBA" id="ARBA00022801"/>
    </source>
</evidence>
<keyword evidence="3" id="KW-0719">Serine esterase</keyword>
<sequence>MILKEHLLSIRFLSPSFIRASVLIAIHLIQYYIESLWHKYCPVFARPVVKIDAGKLRGLSQRLSNGKPYHFFKGIPYAEPPVGELRFKPPVALERFGAPMLDCSVHRSWCMQLTFPMNIVMGSEDGLFLNVYTPEIPGDQIESTKRLPVMIYVHGGAFQEGAGDSFVYNPLPLLEEGVVVVTLNYRLGPLGFLCLPEAGIYGNMGLKDQRMAFRWVQQNISQFGGDPNNVTVFGASAGSTSVQMHYQSEQSSGFTHPYFQVQPEEKAKKLANLLGCKESSSQDCYETLMKASARRIVRLQNFVHNEAEKSQPYKFYFRPVVEVKHAQDAIITDRPEDIVKRYDTMTMPIMTGGNTAEGSLTAFMLRGRMKEFDRHPERLISLLLDDAEIPDRVGLGKLIKQFYFGGRNIDKSTIQQLSDLSTDADFLIHQAVTAEWIARNQPRVKHYYYLFSFSGRWSLMKHLLGVPQIDGACHIEDVFYMFNSYFLPTIPEDSDEMKIQKSFIKLLTNFAKYDDPTAQGFEPSQLKWLPVQIKGLVKTKLLKLFPPAVRPVVRVRQGKLRGVTTTLPDGTTPYHYFKGIPYAKPPVGELRFRAPVPIDSFYHPVVDCLVDRSACLQPLVGRFTFGKEAGLFLNVFTPRLPNGGGEDDANLPVMVWIHGGGFISGSADSFIYDPIYLVQDGVVVVVMNYRLGLFGFLSLPEAGIEGNAGLKDQQLAFKWVKENISNFGGDPENITIFGESAGSMSAYLHYLSKNSRKYFHRVICQSGVACSESFFQSDAADKTRKLAKVLGYNGDDDNGVLETLTKAPASLLMKHRHDVMSDHEKSLALQMIYRPVIEQEVTETSIITETPEKILKAFDTIKMPLINGCTNSEGILGLRMILKRLDGFNQNVERLVPQLMGELSPDDKQKIGKEIRQFYFGDKKIDKNTLNEMCDLMSDNIFITNTMINAEWLAKYQPNVKHYHYRFTYDGRLSFCKRMFNLSHVPGACHSDDIFYLFNSKMLPNLRIDSEEYRIRSIMIRMWTNFAKYGDPTPELDADDDLLSVKWKPMGVFESAEFNVDCLEIDLLALKWVKRNIAQFGGDPNNVTLFGQSAGSWSVYLHYVSLNSRQYFNRAICQSGVVCTESFFQVEPSVKARKLAKVLGFRGDSDLGVVDTLMSAPVHLIMKHQRKMASDHESKLAMNYVFRPVIEKVETADSIITKTPGDILKDFDSIRMPLITGCNTGEGCLSLYFMEHNGQMGAFDQEVERLVPCFLKENPKLDCQAVGGQIKRFYFGDQHFTKRTKQQMCDLMSDCTFITPAMINVELLARYQPNVRHYHYRFTFSGQFNLFKGLFNQSDMEGPSHGDDSFYIFERNVYSVESSVAMWWTTREYLVIILKLALSFVSHGIGNVLIRFWPGFERPVVEVRQGKVRGVTSELPNGRKYHYFKGIPYAKPPVGELRFRPPVPLEKFNQPELNCSSDKGDFVQPHIVLNWPVVGSEDGLYLNVYTPGLPTEKNAAKYPVMVYIHGGGLRFGTASSFIYDPKHIVQRNVIVVTMFYRLGPLGFLCLPSVGINGNMGLKDQRLALQWVQENIAKFGGDADNVTLFGESAGSWSTYLHYLSPNSRKYFHRVICQSGDACTESSFQIDPEGKARKLAQLLGCWGSSDQDVLDTLMKAPASSLAKLQNDVITPEEKSCAMRFIFRPVIEQNLTEDSIITQTPEQLLKSFDTLQMPMMSGVTSAEGVLALNLNKYCLEKFSKYAEDWLDVCWATINESCALLSDFTFVGTSNLSAEWIAKYQPNVKHYHYLFNFVGRMNIMKPLFNVGAVDGASHGDDNFYLFSPKVLPELSDASDEAKMRNIFIDVFTNFAKFNDPTPDESTLGFKWTPIASTQRDSESFDIDCLELNVPPRMSPVPLEKFSQPVLNCSYDRPDLIQPDVVINRIVFGSEERLYLNVFTPGLPNENDTKYPVMVFIHGGGYRYGSPTSFLYEPKSLVRRGVVVVSMSYRLGPLGFLSLPSAGISGNMGLKDQRLALQWVHENIGQFNGDAENVTLFGQSAGSWSTYLHYLSPKSRKYFQRVICLSGDSCSEAAFQVDPEGKARKLAQLLGCRGNTDQDVLETLMKASAKSLVRLQSQVQNPLEDGDPLRVFLFKPVIEHESVEDSFITQMPEQILKCYDSLQMPIMSGNVSSEGLLALLLNRNNLDDYNKHVDCEVHGVDHGDDVFYLFSPNFLPKLAKDSVENKMREVYITLLTNFAKFNDPTPDESELGFKWNPVAPVRRDSESFDFDCLEVNVPSRMVRNPNEERKEFWRNLLKVNTELL</sequence>
<protein>
    <recommendedName>
        <fullName evidence="7">carboxylesterase</fullName>
        <ecNumber evidence="7">3.1.1.1</ecNumber>
    </recommendedName>
</protein>
<dbReference type="Pfam" id="PF00135">
    <property type="entry name" value="COesterase"/>
    <property type="match status" value="6"/>
</dbReference>
<gene>
    <name evidence="9" type="ORF">pipiens_001980</name>
</gene>
<comment type="caution">
    <text evidence="9">The sequence shown here is derived from an EMBL/GenBank/DDBJ whole genome shotgun (WGS) entry which is preliminary data.</text>
</comment>
<feature type="domain" description="Carboxylesterase type B" evidence="8">
    <location>
        <begin position="1402"/>
        <end position="1882"/>
    </location>
</feature>
<dbReference type="InterPro" id="IPR019826">
    <property type="entry name" value="Carboxylesterase_B_AS"/>
</dbReference>
<keyword evidence="5" id="KW-1015">Disulfide bond</keyword>
<proteinExistence type="inferred from homology"/>
<evidence type="ECO:0000256" key="1">
    <source>
        <dbReference type="ARBA" id="ARBA00005964"/>
    </source>
</evidence>
<feature type="domain" description="Carboxylesterase type B" evidence="8">
    <location>
        <begin position="551"/>
        <end position="1050"/>
    </location>
</feature>
<feature type="domain" description="Carboxylesterase type B" evidence="8">
    <location>
        <begin position="1894"/>
        <end position="2185"/>
    </location>
</feature>
<comment type="similarity">
    <text evidence="2">Belongs to the 'GDXG' lipolytic enzyme family.</text>
</comment>
<dbReference type="InterPro" id="IPR002168">
    <property type="entry name" value="Lipase_GDXG_HIS_AS"/>
</dbReference>
<dbReference type="PROSITE" id="PS00122">
    <property type="entry name" value="CARBOXYLESTERASE_B_1"/>
    <property type="match status" value="4"/>
</dbReference>
<organism evidence="9 10">
    <name type="scientific">Culex pipiens pipiens</name>
    <name type="common">Northern house mosquito</name>
    <dbReference type="NCBI Taxonomy" id="38569"/>
    <lineage>
        <taxon>Eukaryota</taxon>
        <taxon>Metazoa</taxon>
        <taxon>Ecdysozoa</taxon>
        <taxon>Arthropoda</taxon>
        <taxon>Hexapoda</taxon>
        <taxon>Insecta</taxon>
        <taxon>Pterygota</taxon>
        <taxon>Neoptera</taxon>
        <taxon>Endopterygota</taxon>
        <taxon>Diptera</taxon>
        <taxon>Nematocera</taxon>
        <taxon>Culicoidea</taxon>
        <taxon>Culicidae</taxon>
        <taxon>Culicinae</taxon>
        <taxon>Culicini</taxon>
        <taxon>Culex</taxon>
        <taxon>Culex</taxon>
    </lineage>
</organism>
<feature type="domain" description="Carboxylesterase type B" evidence="8">
    <location>
        <begin position="46"/>
        <end position="531"/>
    </location>
</feature>
<dbReference type="EC" id="3.1.1.1" evidence="7"/>
<dbReference type="PANTHER" id="PTHR43142:SF1">
    <property type="entry name" value="CARBOXYLIC ESTER HYDROLASE"/>
    <property type="match status" value="1"/>
</dbReference>
<dbReference type="EMBL" id="JBEHCU010005011">
    <property type="protein sequence ID" value="KAL1401174.1"/>
    <property type="molecule type" value="Genomic_DNA"/>
</dbReference>